<dbReference type="InterPro" id="IPR027417">
    <property type="entry name" value="P-loop_NTPase"/>
</dbReference>
<evidence type="ECO:0000313" key="3">
    <source>
        <dbReference type="Ensembl" id="ENSPLOP00000002929.1"/>
    </source>
</evidence>
<dbReference type="GO" id="GO:0005739">
    <property type="term" value="C:mitochondrion"/>
    <property type="evidence" value="ECO:0007669"/>
    <property type="project" value="TreeGrafter"/>
</dbReference>
<name>A0A8C8WFU3_PANLE</name>
<dbReference type="Gene3D" id="3.40.50.300">
    <property type="entry name" value="P-loop containing nucleotide triphosphate hydrolases"/>
    <property type="match status" value="1"/>
</dbReference>
<proteinExistence type="predicted"/>
<dbReference type="Proteomes" id="UP000694399">
    <property type="component" value="Chromosome A2"/>
</dbReference>
<evidence type="ECO:0000313" key="4">
    <source>
        <dbReference type="Proteomes" id="UP000694399"/>
    </source>
</evidence>
<dbReference type="Ensembl" id="ENSPLOT00000003211.1">
    <property type="protein sequence ID" value="ENSPLOP00000002929.1"/>
    <property type="gene ID" value="ENSPLOG00000002108.1"/>
</dbReference>
<dbReference type="Pfam" id="PF01712">
    <property type="entry name" value="dNK"/>
    <property type="match status" value="1"/>
</dbReference>
<dbReference type="PANTHER" id="PTHR10513">
    <property type="entry name" value="DEOXYNUCLEOSIDE KINASE"/>
    <property type="match status" value="1"/>
</dbReference>
<dbReference type="OMA" id="IYQEPAC"/>
<dbReference type="InterPro" id="IPR031314">
    <property type="entry name" value="DNK_dom"/>
</dbReference>
<accession>A0A8C8WFU3</accession>
<reference evidence="3" key="3">
    <citation type="submission" date="2025-09" db="UniProtKB">
        <authorList>
            <consortium name="Ensembl"/>
        </authorList>
    </citation>
    <scope>IDENTIFICATION</scope>
</reference>
<keyword evidence="1" id="KW-0812">Transmembrane</keyword>
<protein>
    <recommendedName>
        <fullName evidence="2">Deoxynucleoside kinase domain-containing protein</fullName>
    </recommendedName>
</protein>
<keyword evidence="1" id="KW-0472">Membrane</keyword>
<evidence type="ECO:0000259" key="2">
    <source>
        <dbReference type="Pfam" id="PF01712"/>
    </source>
</evidence>
<reference evidence="3" key="2">
    <citation type="submission" date="2025-08" db="UniProtKB">
        <authorList>
            <consortium name="Ensembl"/>
        </authorList>
    </citation>
    <scope>IDENTIFICATION</scope>
</reference>
<feature type="domain" description="Deoxynucleoside kinase" evidence="2">
    <location>
        <begin position="1"/>
        <end position="58"/>
    </location>
</feature>
<dbReference type="GeneTree" id="ENSGT01140000284662"/>
<reference evidence="3" key="1">
    <citation type="journal article" date="2019" name="bioRxiv">
        <title>Long live the king: chromosome-level assembly of the lion (Panthera leo) using linked-read, Hi-C, and long read data.</title>
        <authorList>
            <person name="Armstrong E.E."/>
            <person name="Taylor R.W."/>
            <person name="Miller D.E."/>
            <person name="Kaelin C."/>
            <person name="Barsh G."/>
            <person name="Hadly E.A."/>
            <person name="Petrov D."/>
        </authorList>
    </citation>
    <scope>NUCLEOTIDE SEQUENCE [LARGE SCALE GENOMIC DNA]</scope>
</reference>
<dbReference type="AlphaFoldDB" id="A0A8C8WFU3"/>
<dbReference type="InterPro" id="IPR050566">
    <property type="entry name" value="Deoxyribonucleoside_kinase"/>
</dbReference>
<feature type="transmembrane region" description="Helical" evidence="1">
    <location>
        <begin position="66"/>
        <end position="85"/>
    </location>
</feature>
<organism evidence="3 4">
    <name type="scientific">Panthera leo</name>
    <name type="common">Lion</name>
    <dbReference type="NCBI Taxonomy" id="9689"/>
    <lineage>
        <taxon>Eukaryota</taxon>
        <taxon>Metazoa</taxon>
        <taxon>Chordata</taxon>
        <taxon>Craniata</taxon>
        <taxon>Vertebrata</taxon>
        <taxon>Euteleostomi</taxon>
        <taxon>Mammalia</taxon>
        <taxon>Eutheria</taxon>
        <taxon>Laurasiatheria</taxon>
        <taxon>Carnivora</taxon>
        <taxon>Feliformia</taxon>
        <taxon>Felidae</taxon>
        <taxon>Pantherinae</taxon>
        <taxon>Panthera</taxon>
    </lineage>
</organism>
<evidence type="ECO:0000256" key="1">
    <source>
        <dbReference type="SAM" id="Phobius"/>
    </source>
</evidence>
<sequence>MIYQEPACWSYIFQTYSFIKHPNVQLNFFYEKLLKAKEPVQIFGRSVYSDRHIFAKNPFKIVTDSLFSVSMSLFLFLFHLFICLVF</sequence>
<dbReference type="GO" id="GO:0004138">
    <property type="term" value="F:deoxyguanosine kinase activity"/>
    <property type="evidence" value="ECO:0007669"/>
    <property type="project" value="TreeGrafter"/>
</dbReference>
<keyword evidence="4" id="KW-1185">Reference proteome</keyword>
<dbReference type="PANTHER" id="PTHR10513:SF8">
    <property type="entry name" value="DEOXYGUANOSINE KINASE, MITOCHONDRIAL"/>
    <property type="match status" value="1"/>
</dbReference>
<keyword evidence="1" id="KW-1133">Transmembrane helix</keyword>